<sequence>MISWIKFDISKFYYGLSVLWVMGWVHVENYDTLLIGWKYARIGEFQCYDKYLFKSLQKAAETWGNSSCRKGPENPGSELRTLNEEKEFPEALADPEGLAWQVLNVAWEANVPAAGQVRVHVHVTIEKATQSHEI</sequence>
<dbReference type="SUPFAM" id="SSF51445">
    <property type="entry name" value="(Trans)glycosidases"/>
    <property type="match status" value="1"/>
</dbReference>
<dbReference type="Gene3D" id="3.20.20.80">
    <property type="entry name" value="Glycosidases"/>
    <property type="match status" value="1"/>
</dbReference>
<comment type="caution">
    <text evidence="4">The sequence shown here is derived from an EMBL/GenBank/DDBJ whole genome shotgun (WGS) entry which is preliminary data.</text>
</comment>
<dbReference type="GO" id="GO:0000272">
    <property type="term" value="P:polysaccharide catabolic process"/>
    <property type="evidence" value="ECO:0007669"/>
    <property type="project" value="UniProtKB-KW"/>
</dbReference>
<name>A0AAE1UN43_9SOLA</name>
<keyword evidence="2" id="KW-0119">Carbohydrate metabolism</keyword>
<keyword evidence="5" id="KW-1185">Reference proteome</keyword>
<proteinExistence type="inferred from homology"/>
<dbReference type="AlphaFoldDB" id="A0AAE1UN43"/>
<evidence type="ECO:0000256" key="2">
    <source>
        <dbReference type="ARBA" id="ARBA00023277"/>
    </source>
</evidence>
<dbReference type="EMBL" id="JAVYJV010000024">
    <property type="protein sequence ID" value="KAK4338093.1"/>
    <property type="molecule type" value="Genomic_DNA"/>
</dbReference>
<protein>
    <submittedName>
        <fullName evidence="4">Uncharacterized protein</fullName>
    </submittedName>
</protein>
<evidence type="ECO:0000313" key="5">
    <source>
        <dbReference type="Proteomes" id="UP001291623"/>
    </source>
</evidence>
<dbReference type="InterPro" id="IPR017853">
    <property type="entry name" value="GH"/>
</dbReference>
<evidence type="ECO:0000256" key="1">
    <source>
        <dbReference type="ARBA" id="ARBA00005652"/>
    </source>
</evidence>
<dbReference type="GO" id="GO:0016161">
    <property type="term" value="F:beta-amylase activity"/>
    <property type="evidence" value="ECO:0007669"/>
    <property type="project" value="InterPro"/>
</dbReference>
<keyword evidence="3" id="KW-0624">Polysaccharide degradation</keyword>
<dbReference type="Proteomes" id="UP001291623">
    <property type="component" value="Unassembled WGS sequence"/>
</dbReference>
<dbReference type="PANTHER" id="PTHR31352">
    <property type="entry name" value="BETA-AMYLASE 1, CHLOROPLASTIC"/>
    <property type="match status" value="1"/>
</dbReference>
<reference evidence="4" key="1">
    <citation type="submission" date="2023-12" db="EMBL/GenBank/DDBJ databases">
        <title>Genome assembly of Anisodus tanguticus.</title>
        <authorList>
            <person name="Wang Y.-J."/>
        </authorList>
    </citation>
    <scope>NUCLEOTIDE SEQUENCE</scope>
    <source>
        <strain evidence="4">KB-2021</strain>
        <tissue evidence="4">Leaf</tissue>
    </source>
</reference>
<gene>
    <name evidence="4" type="ORF">RND71_042580</name>
</gene>
<evidence type="ECO:0000313" key="4">
    <source>
        <dbReference type="EMBL" id="KAK4338093.1"/>
    </source>
</evidence>
<dbReference type="InterPro" id="IPR001554">
    <property type="entry name" value="Glyco_hydro_14"/>
</dbReference>
<comment type="similarity">
    <text evidence="1">Belongs to the glycosyl hydrolase 14 family.</text>
</comment>
<dbReference type="PANTHER" id="PTHR31352:SF58">
    <property type="entry name" value="BETA-AMYLASE 2, CHLOROPLASTIC"/>
    <property type="match status" value="1"/>
</dbReference>
<accession>A0AAE1UN43</accession>
<evidence type="ECO:0000256" key="3">
    <source>
        <dbReference type="ARBA" id="ARBA00023326"/>
    </source>
</evidence>
<organism evidence="4 5">
    <name type="scientific">Anisodus tanguticus</name>
    <dbReference type="NCBI Taxonomy" id="243964"/>
    <lineage>
        <taxon>Eukaryota</taxon>
        <taxon>Viridiplantae</taxon>
        <taxon>Streptophyta</taxon>
        <taxon>Embryophyta</taxon>
        <taxon>Tracheophyta</taxon>
        <taxon>Spermatophyta</taxon>
        <taxon>Magnoliopsida</taxon>
        <taxon>eudicotyledons</taxon>
        <taxon>Gunneridae</taxon>
        <taxon>Pentapetalae</taxon>
        <taxon>asterids</taxon>
        <taxon>lamiids</taxon>
        <taxon>Solanales</taxon>
        <taxon>Solanaceae</taxon>
        <taxon>Solanoideae</taxon>
        <taxon>Hyoscyameae</taxon>
        <taxon>Anisodus</taxon>
    </lineage>
</organism>